<evidence type="ECO:0000313" key="3">
    <source>
        <dbReference type="Proteomes" id="UP000826616"/>
    </source>
</evidence>
<dbReference type="GeneID" id="97143025"/>
<protein>
    <submittedName>
        <fullName evidence="2">Uncharacterized protein</fullName>
    </submittedName>
</protein>
<dbReference type="Proteomes" id="UP000826616">
    <property type="component" value="Chromosome"/>
</dbReference>
<feature type="chain" id="PRO_5047152900" evidence="1">
    <location>
        <begin position="28"/>
        <end position="235"/>
    </location>
</feature>
<evidence type="ECO:0000256" key="1">
    <source>
        <dbReference type="SAM" id="SignalP"/>
    </source>
</evidence>
<keyword evidence="1" id="KW-0732">Signal</keyword>
<accession>A0ABX8YBU6</accession>
<reference evidence="2 3" key="1">
    <citation type="submission" date="2021-08" db="EMBL/GenBank/DDBJ databases">
        <title>Complete genome sequence of the strain Aneurinibacillus thermoaerophilus CCM 8960.</title>
        <authorList>
            <person name="Musilova J."/>
            <person name="Kourilova X."/>
            <person name="Pernicova I."/>
            <person name="Bezdicek M."/>
            <person name="Lengerova M."/>
            <person name="Obruca S."/>
            <person name="Sedlar K."/>
        </authorList>
    </citation>
    <scope>NUCLEOTIDE SEQUENCE [LARGE SCALE GENOMIC DNA]</scope>
    <source>
        <strain evidence="2 3">CCM 8960</strain>
    </source>
</reference>
<proteinExistence type="predicted"/>
<organism evidence="2 3">
    <name type="scientific">Aneurinibacillus thermoaerophilus</name>
    <dbReference type="NCBI Taxonomy" id="143495"/>
    <lineage>
        <taxon>Bacteria</taxon>
        <taxon>Bacillati</taxon>
        <taxon>Bacillota</taxon>
        <taxon>Bacilli</taxon>
        <taxon>Bacillales</taxon>
        <taxon>Paenibacillaceae</taxon>
        <taxon>Aneurinibacillus group</taxon>
        <taxon>Aneurinibacillus</taxon>
    </lineage>
</organism>
<feature type="signal peptide" evidence="1">
    <location>
        <begin position="1"/>
        <end position="27"/>
    </location>
</feature>
<keyword evidence="3" id="KW-1185">Reference proteome</keyword>
<gene>
    <name evidence="2" type="ORF">K3F53_16710</name>
</gene>
<sequence length="235" mass="25932">MKKFFVYSLSSALLAGSILSGAGAVSAATQEEFPAENITVNQSVSLGELISTGKIKNATLKNRIYSVTYEKDQQEYKVEYNGNTGLVTINGAIQEGFTFEYNPQLALNSQKSVESTNTVSINAAAAKSGYSYVGTLKGHTDTAKNAYSLAVQLSLLIPGTGWGINAVKVLLLYTDYDLNEKIPSKYYKYDLYQKGFMTNNWYQYSVTTLYEDKNYKIKSGESWTSNPQKIDLPNS</sequence>
<evidence type="ECO:0000313" key="2">
    <source>
        <dbReference type="EMBL" id="QYY42463.1"/>
    </source>
</evidence>
<name>A0ABX8YBU6_ANETH</name>
<dbReference type="EMBL" id="CP080764">
    <property type="protein sequence ID" value="QYY42463.1"/>
    <property type="molecule type" value="Genomic_DNA"/>
</dbReference>
<dbReference type="RefSeq" id="WP_057897543.1">
    <property type="nucleotide sequence ID" value="NZ_CP080764.1"/>
</dbReference>